<dbReference type="Proteomes" id="UP000365705">
    <property type="component" value="Unassembled WGS sequence"/>
</dbReference>
<organism evidence="1 2">
    <name type="scientific">Limosilactobacillus mucosae</name>
    <name type="common">Lactobacillus mucosae</name>
    <dbReference type="NCBI Taxonomy" id="97478"/>
    <lineage>
        <taxon>Bacteria</taxon>
        <taxon>Bacillati</taxon>
        <taxon>Bacillota</taxon>
        <taxon>Bacilli</taxon>
        <taxon>Lactobacillales</taxon>
        <taxon>Lactobacillaceae</taxon>
        <taxon>Limosilactobacillus</taxon>
    </lineage>
</organism>
<dbReference type="RefSeq" id="WP_143112928.1">
    <property type="nucleotide sequence ID" value="NZ_CABFNH010000010.1"/>
</dbReference>
<protein>
    <submittedName>
        <fullName evidence="1">Uncharacterized protein</fullName>
    </submittedName>
</protein>
<reference evidence="1 2" key="1">
    <citation type="submission" date="2019-06" db="EMBL/GenBank/DDBJ databases">
        <authorList>
            <person name="Rodrigo-Torres L."/>
            <person name="Arahal R. D."/>
            <person name="Lucena T."/>
        </authorList>
    </citation>
    <scope>NUCLEOTIDE SEQUENCE [LARGE SCALE GENOMIC DNA]</scope>
    <source>
        <strain evidence="1 2">INIA P508</strain>
    </source>
</reference>
<sequence>MYEPDNLREALKTLIEYNTSEWTTIRDGNGKEREARIEDLQDFNLEVLYTMCDLLGMDDLING</sequence>
<proteinExistence type="predicted"/>
<accession>A0A508YMY6</accession>
<evidence type="ECO:0000313" key="2">
    <source>
        <dbReference type="Proteomes" id="UP000365705"/>
    </source>
</evidence>
<name>A0A508YMY6_LIMMU</name>
<gene>
    <name evidence="1" type="ORF">LMUP508_00927</name>
</gene>
<dbReference type="EMBL" id="CABFNH010000010">
    <property type="protein sequence ID" value="VTZ89801.1"/>
    <property type="molecule type" value="Genomic_DNA"/>
</dbReference>
<evidence type="ECO:0000313" key="1">
    <source>
        <dbReference type="EMBL" id="VTZ89801.1"/>
    </source>
</evidence>
<dbReference type="AlphaFoldDB" id="A0A508YMY6"/>